<dbReference type="InterPro" id="IPR037682">
    <property type="entry name" value="TonB_C"/>
</dbReference>
<sequence length="237" mass="25937">MKFCFASLLFAGAVLNWNGCALVSGPAVVAPALIEHPEADLAENLRPLAGQSELIFTLVGLVSARGDLLDAVVLSSDRPAANEEVLEHLRACRFEPGRVRGWRSTMQVGIELHVAAEDSWATTTPVEQWLFAVTDSGGEAPAAARIFRAEELDSPPRLLIDVPPDFSQVTNLRSGEVLLQFLVDEDGGVRVPVALEADREVMAQAALAAVRQWRFSRPRRDGEAVVALVRQRFEFRR</sequence>
<proteinExistence type="predicted"/>
<evidence type="ECO:0000313" key="4">
    <source>
        <dbReference type="Proteomes" id="UP000738431"/>
    </source>
</evidence>
<reference evidence="3 4" key="2">
    <citation type="submission" date="2023-12" db="EMBL/GenBank/DDBJ databases">
        <title>Description of an unclassified Opitutus bacterium of Verrucomicrobiota.</title>
        <authorList>
            <person name="Zhang D.-F."/>
        </authorList>
    </citation>
    <scope>NUCLEOTIDE SEQUENCE [LARGE SCALE GENOMIC DNA]</scope>
    <source>
        <strain evidence="3 4">WL0086</strain>
    </source>
</reference>
<feature type="chain" id="PRO_5046409528" evidence="1">
    <location>
        <begin position="22"/>
        <end position="237"/>
    </location>
</feature>
<dbReference type="SUPFAM" id="SSF74653">
    <property type="entry name" value="TolA/TonB C-terminal domain"/>
    <property type="match status" value="1"/>
</dbReference>
<organism evidence="3 4">
    <name type="scientific">Actomonas aquatica</name>
    <dbReference type="NCBI Taxonomy" id="2866162"/>
    <lineage>
        <taxon>Bacteria</taxon>
        <taxon>Pseudomonadati</taxon>
        <taxon>Verrucomicrobiota</taxon>
        <taxon>Opitutia</taxon>
        <taxon>Opitutales</taxon>
        <taxon>Opitutaceae</taxon>
        <taxon>Actomonas</taxon>
    </lineage>
</organism>
<protein>
    <submittedName>
        <fullName evidence="3">Energy transducer TonB</fullName>
    </submittedName>
</protein>
<dbReference type="Proteomes" id="UP000738431">
    <property type="component" value="Chromosome"/>
</dbReference>
<dbReference type="RefSeq" id="WP_221032593.1">
    <property type="nucleotide sequence ID" value="NZ_CP139781.1"/>
</dbReference>
<reference evidence="3 4" key="1">
    <citation type="submission" date="2021-08" db="EMBL/GenBank/DDBJ databases">
        <authorList>
            <person name="Zhang D."/>
            <person name="Zhang A."/>
            <person name="Wang L."/>
        </authorList>
    </citation>
    <scope>NUCLEOTIDE SEQUENCE [LARGE SCALE GENOMIC DNA]</scope>
    <source>
        <strain evidence="3 4">WL0086</strain>
    </source>
</reference>
<evidence type="ECO:0000259" key="2">
    <source>
        <dbReference type="Pfam" id="PF03544"/>
    </source>
</evidence>
<dbReference type="Pfam" id="PF03544">
    <property type="entry name" value="TonB_C"/>
    <property type="match status" value="1"/>
</dbReference>
<dbReference type="Gene3D" id="3.30.1150.10">
    <property type="match status" value="1"/>
</dbReference>
<gene>
    <name evidence="3" type="ORF">K1X11_013260</name>
</gene>
<keyword evidence="4" id="KW-1185">Reference proteome</keyword>
<feature type="signal peptide" evidence="1">
    <location>
        <begin position="1"/>
        <end position="21"/>
    </location>
</feature>
<feature type="domain" description="TonB C-terminal" evidence="2">
    <location>
        <begin position="173"/>
        <end position="236"/>
    </location>
</feature>
<evidence type="ECO:0000313" key="3">
    <source>
        <dbReference type="EMBL" id="WRQ85774.1"/>
    </source>
</evidence>
<keyword evidence="1" id="KW-0732">Signal</keyword>
<accession>A0ABZ1C2L8</accession>
<name>A0ABZ1C2L8_9BACT</name>
<dbReference type="EMBL" id="CP139781">
    <property type="protein sequence ID" value="WRQ85774.1"/>
    <property type="molecule type" value="Genomic_DNA"/>
</dbReference>
<evidence type="ECO:0000256" key="1">
    <source>
        <dbReference type="SAM" id="SignalP"/>
    </source>
</evidence>